<keyword evidence="3" id="KW-1185">Reference proteome</keyword>
<sequence length="118" mass="13236">MSSPITNAIGAIFIPVSNIERARHWYSDLLNVPQVGEIMFGHIYCLPMQGGTNVVLDSKIFDPASVRNAPLFHFNTDDIHASYQLLKEKGIELVTGIENDHWFTFKDPDGNVLMVCKC</sequence>
<reference evidence="2 3" key="1">
    <citation type="submission" date="2018-10" db="EMBL/GenBank/DDBJ databases">
        <title>Phylogenomics of Brevibacillus.</title>
        <authorList>
            <person name="Dunlap C."/>
        </authorList>
    </citation>
    <scope>NUCLEOTIDE SEQUENCE [LARGE SCALE GENOMIC DNA]</scope>
    <source>
        <strain evidence="2 3">JCM 15716</strain>
    </source>
</reference>
<protein>
    <submittedName>
        <fullName evidence="2">VOC family protein</fullName>
    </submittedName>
</protein>
<dbReference type="InterPro" id="IPR037523">
    <property type="entry name" value="VOC_core"/>
</dbReference>
<dbReference type="OrthoDB" id="2354281at2"/>
<dbReference type="EMBL" id="RHHQ01000004">
    <property type="protein sequence ID" value="RNB91626.1"/>
    <property type="molecule type" value="Genomic_DNA"/>
</dbReference>
<feature type="domain" description="VOC" evidence="1">
    <location>
        <begin position="8"/>
        <end position="118"/>
    </location>
</feature>
<accession>A0A3M8DU50</accession>
<dbReference type="SUPFAM" id="SSF54593">
    <property type="entry name" value="Glyoxalase/Bleomycin resistance protein/Dihydroxybiphenyl dioxygenase"/>
    <property type="match status" value="1"/>
</dbReference>
<dbReference type="InterPro" id="IPR029068">
    <property type="entry name" value="Glyas_Bleomycin-R_OHBP_Dase"/>
</dbReference>
<evidence type="ECO:0000313" key="2">
    <source>
        <dbReference type="EMBL" id="RNB91626.1"/>
    </source>
</evidence>
<evidence type="ECO:0000313" key="3">
    <source>
        <dbReference type="Proteomes" id="UP000271031"/>
    </source>
</evidence>
<dbReference type="PROSITE" id="PS51819">
    <property type="entry name" value="VOC"/>
    <property type="match status" value="1"/>
</dbReference>
<dbReference type="AlphaFoldDB" id="A0A3M8DU50"/>
<dbReference type="RefSeq" id="WP_122916289.1">
    <property type="nucleotide sequence ID" value="NZ_RHHQ01000004.1"/>
</dbReference>
<proteinExistence type="predicted"/>
<dbReference type="Gene3D" id="3.10.180.10">
    <property type="entry name" value="2,3-Dihydroxybiphenyl 1,2-Dioxygenase, domain 1"/>
    <property type="match status" value="1"/>
</dbReference>
<dbReference type="Proteomes" id="UP000271031">
    <property type="component" value="Unassembled WGS sequence"/>
</dbReference>
<name>A0A3M8DU50_9BACL</name>
<organism evidence="2 3">
    <name type="scientific">Brevibacillus fluminis</name>
    <dbReference type="NCBI Taxonomy" id="511487"/>
    <lineage>
        <taxon>Bacteria</taxon>
        <taxon>Bacillati</taxon>
        <taxon>Bacillota</taxon>
        <taxon>Bacilli</taxon>
        <taxon>Bacillales</taxon>
        <taxon>Paenibacillaceae</taxon>
        <taxon>Brevibacillus</taxon>
    </lineage>
</organism>
<dbReference type="InterPro" id="IPR004360">
    <property type="entry name" value="Glyas_Fos-R_dOase_dom"/>
</dbReference>
<evidence type="ECO:0000259" key="1">
    <source>
        <dbReference type="PROSITE" id="PS51819"/>
    </source>
</evidence>
<gene>
    <name evidence="2" type="ORF">EDM56_02380</name>
</gene>
<dbReference type="Pfam" id="PF00903">
    <property type="entry name" value="Glyoxalase"/>
    <property type="match status" value="1"/>
</dbReference>
<comment type="caution">
    <text evidence="2">The sequence shown here is derived from an EMBL/GenBank/DDBJ whole genome shotgun (WGS) entry which is preliminary data.</text>
</comment>